<feature type="signal peptide" evidence="2">
    <location>
        <begin position="1"/>
        <end position="22"/>
    </location>
</feature>
<dbReference type="Gene3D" id="3.40.33.10">
    <property type="entry name" value="CAP"/>
    <property type="match status" value="1"/>
</dbReference>
<feature type="chain" id="PRO_5043970111" evidence="2">
    <location>
        <begin position="23"/>
        <end position="213"/>
    </location>
</feature>
<evidence type="ECO:0000313" key="5">
    <source>
        <dbReference type="Proteomes" id="UP001170624"/>
    </source>
</evidence>
<feature type="domain" description="SCP" evidence="3">
    <location>
        <begin position="102"/>
        <end position="209"/>
    </location>
</feature>
<feature type="compositionally biased region" description="Low complexity" evidence="1">
    <location>
        <begin position="20"/>
        <end position="31"/>
    </location>
</feature>
<gene>
    <name evidence="4" type="ORF">Q4568_06435</name>
</gene>
<dbReference type="SUPFAM" id="SSF55797">
    <property type="entry name" value="PR-1-like"/>
    <property type="match status" value="1"/>
</dbReference>
<feature type="compositionally biased region" description="Gly residues" evidence="1">
    <location>
        <begin position="32"/>
        <end position="58"/>
    </location>
</feature>
<reference evidence="4" key="1">
    <citation type="submission" date="2023-07" db="EMBL/GenBank/DDBJ databases">
        <title>Genome content predicts the carbon catabolic preferences of heterotrophic bacteria.</title>
        <authorList>
            <person name="Gralka M."/>
        </authorList>
    </citation>
    <scope>NUCLEOTIDE SEQUENCE</scope>
    <source>
        <strain evidence="4">G2M05</strain>
    </source>
</reference>
<name>A0AAW7Y268_9GAMM</name>
<sequence>MRIFSLLLLTALLVSGCGGSSSNDGSANNGNSGSGQIGGGDNGGSGSDGSGGSGGGGSETPDPIPTPEPMPDPDGTFADQMLTAVNAARAVGRNCGSTFYPAVAPLTWDAKLQSAAQVHSTNMANYNFFNHTGLDGKSASDRVTDQGYAWRSVAENIAAGQKDIDTVMTTWLNSPGHCKNIMGSNYTQMGSAYDMNSGSQYNIYWTQVFATPQ</sequence>
<dbReference type="Pfam" id="PF00188">
    <property type="entry name" value="CAP"/>
    <property type="match status" value="1"/>
</dbReference>
<evidence type="ECO:0000259" key="3">
    <source>
        <dbReference type="Pfam" id="PF00188"/>
    </source>
</evidence>
<dbReference type="InterPro" id="IPR035940">
    <property type="entry name" value="CAP_sf"/>
</dbReference>
<proteinExistence type="predicted"/>
<evidence type="ECO:0000256" key="2">
    <source>
        <dbReference type="SAM" id="SignalP"/>
    </source>
</evidence>
<feature type="compositionally biased region" description="Pro residues" evidence="1">
    <location>
        <begin position="62"/>
        <end position="72"/>
    </location>
</feature>
<dbReference type="Proteomes" id="UP001170624">
    <property type="component" value="Unassembled WGS sequence"/>
</dbReference>
<dbReference type="PANTHER" id="PTHR31157">
    <property type="entry name" value="SCP DOMAIN-CONTAINING PROTEIN"/>
    <property type="match status" value="1"/>
</dbReference>
<protein>
    <submittedName>
        <fullName evidence="4">CAP domain-containing protein</fullName>
    </submittedName>
</protein>
<feature type="region of interest" description="Disordered" evidence="1">
    <location>
        <begin position="20"/>
        <end position="78"/>
    </location>
</feature>
<evidence type="ECO:0000256" key="1">
    <source>
        <dbReference type="SAM" id="MobiDB-lite"/>
    </source>
</evidence>
<dbReference type="EMBL" id="JAUOPU010000004">
    <property type="protein sequence ID" value="MDO6542160.1"/>
    <property type="molecule type" value="Genomic_DNA"/>
</dbReference>
<comment type="caution">
    <text evidence="4">The sequence shown here is derived from an EMBL/GenBank/DDBJ whole genome shotgun (WGS) entry which is preliminary data.</text>
</comment>
<dbReference type="InterPro" id="IPR014044">
    <property type="entry name" value="CAP_dom"/>
</dbReference>
<dbReference type="RefSeq" id="WP_261858581.1">
    <property type="nucleotide sequence ID" value="NZ_AP024851.1"/>
</dbReference>
<evidence type="ECO:0000313" key="4">
    <source>
        <dbReference type="EMBL" id="MDO6542160.1"/>
    </source>
</evidence>
<accession>A0AAW7Y268</accession>
<dbReference type="PROSITE" id="PS51257">
    <property type="entry name" value="PROKAR_LIPOPROTEIN"/>
    <property type="match status" value="1"/>
</dbReference>
<keyword evidence="2" id="KW-0732">Signal</keyword>
<organism evidence="4 5">
    <name type="scientific">Photobacterium sanguinicancri</name>
    <dbReference type="NCBI Taxonomy" id="875932"/>
    <lineage>
        <taxon>Bacteria</taxon>
        <taxon>Pseudomonadati</taxon>
        <taxon>Pseudomonadota</taxon>
        <taxon>Gammaproteobacteria</taxon>
        <taxon>Vibrionales</taxon>
        <taxon>Vibrionaceae</taxon>
        <taxon>Photobacterium</taxon>
    </lineage>
</organism>
<dbReference type="CDD" id="cd05379">
    <property type="entry name" value="CAP_bacterial"/>
    <property type="match status" value="1"/>
</dbReference>
<dbReference type="PANTHER" id="PTHR31157:SF1">
    <property type="entry name" value="SCP DOMAIN-CONTAINING PROTEIN"/>
    <property type="match status" value="1"/>
</dbReference>
<dbReference type="AlphaFoldDB" id="A0AAW7Y268"/>